<feature type="domain" description="FMN hydroxy acid dehydrogenase" evidence="8">
    <location>
        <begin position="1"/>
        <end position="380"/>
    </location>
</feature>
<feature type="binding site" evidence="7">
    <location>
        <position position="164"/>
    </location>
    <ligand>
        <name>glyoxylate</name>
        <dbReference type="ChEBI" id="CHEBI:36655"/>
    </ligand>
</feature>
<feature type="binding site" evidence="7">
    <location>
        <position position="275"/>
    </location>
    <ligand>
        <name>glyoxylate</name>
        <dbReference type="ChEBI" id="CHEBI:36655"/>
    </ligand>
</feature>
<dbReference type="InterPro" id="IPR000262">
    <property type="entry name" value="FMN-dep_DH"/>
</dbReference>
<protein>
    <submittedName>
        <fullName evidence="9">Alpha-hydroxy-acid oxidizing enzyme</fullName>
    </submittedName>
</protein>
<dbReference type="CDD" id="cd02809">
    <property type="entry name" value="alpha_hydroxyacid_oxid_FMN"/>
    <property type="match status" value="1"/>
</dbReference>
<dbReference type="EMBL" id="LSEF01000121">
    <property type="protein sequence ID" value="OAF06590.1"/>
    <property type="molecule type" value="Genomic_DNA"/>
</dbReference>
<evidence type="ECO:0000256" key="2">
    <source>
        <dbReference type="ARBA" id="ARBA00022630"/>
    </source>
</evidence>
<dbReference type="GO" id="GO:0009060">
    <property type="term" value="P:aerobic respiration"/>
    <property type="evidence" value="ECO:0007669"/>
    <property type="project" value="TreeGrafter"/>
</dbReference>
<keyword evidence="10" id="KW-1185">Reference proteome</keyword>
<dbReference type="GO" id="GO:0004459">
    <property type="term" value="F:L-lactate dehydrogenase (NAD+) activity"/>
    <property type="evidence" value="ECO:0007669"/>
    <property type="project" value="TreeGrafter"/>
</dbReference>
<keyword evidence="4" id="KW-0560">Oxidoreductase</keyword>
<feature type="binding site" evidence="7">
    <location>
        <position position="155"/>
    </location>
    <ligand>
        <name>FMN</name>
        <dbReference type="ChEBI" id="CHEBI:58210"/>
    </ligand>
</feature>
<dbReference type="PROSITE" id="PS00557">
    <property type="entry name" value="FMN_HYDROXY_ACID_DH_1"/>
    <property type="match status" value="1"/>
</dbReference>
<evidence type="ECO:0000313" key="10">
    <source>
        <dbReference type="Proteomes" id="UP000077173"/>
    </source>
</evidence>
<feature type="binding site" evidence="7">
    <location>
        <begin position="306"/>
        <end position="310"/>
    </location>
    <ligand>
        <name>FMN</name>
        <dbReference type="ChEBI" id="CHEBI:58210"/>
    </ligand>
</feature>
<keyword evidence="2 7" id="KW-0285">Flavoprotein</keyword>
<evidence type="ECO:0000256" key="6">
    <source>
        <dbReference type="PIRSR" id="PIRSR000138-1"/>
    </source>
</evidence>
<dbReference type="Proteomes" id="UP000077173">
    <property type="component" value="Unassembled WGS sequence"/>
</dbReference>
<feature type="binding site" evidence="7">
    <location>
        <position position="251"/>
    </location>
    <ligand>
        <name>FMN</name>
        <dbReference type="ChEBI" id="CHEBI:58210"/>
    </ligand>
</feature>
<comment type="caution">
    <text evidence="9">The sequence shown here is derived from an EMBL/GenBank/DDBJ whole genome shotgun (WGS) entry which is preliminary data.</text>
</comment>
<dbReference type="InterPro" id="IPR012133">
    <property type="entry name" value="Alpha-hydoxy_acid_DH_FMN"/>
</dbReference>
<dbReference type="InterPro" id="IPR037396">
    <property type="entry name" value="FMN_HAD"/>
</dbReference>
<dbReference type="PANTHER" id="PTHR10578">
    <property type="entry name" value="S -2-HYDROXY-ACID OXIDASE-RELATED"/>
    <property type="match status" value="1"/>
</dbReference>
<name>A0A176YKL8_9BRAD</name>
<dbReference type="PANTHER" id="PTHR10578:SF107">
    <property type="entry name" value="2-HYDROXYACID OXIDASE 1"/>
    <property type="match status" value="1"/>
</dbReference>
<dbReference type="AlphaFoldDB" id="A0A176YKL8"/>
<dbReference type="PIRSF" id="PIRSF000138">
    <property type="entry name" value="Al-hdrx_acd_dh"/>
    <property type="match status" value="1"/>
</dbReference>
<reference evidence="9 10" key="1">
    <citation type="submission" date="2016-02" db="EMBL/GenBank/DDBJ databases">
        <title>Draft genome sequence of the strain BR 10247T Bradyrhizobium neotropicale isolated from nodules of Centrolobium paraense.</title>
        <authorList>
            <person name="Simoes-Araujo J.L."/>
            <person name="Barauna A.C."/>
            <person name="Silva K."/>
            <person name="Zilli J.E."/>
        </authorList>
    </citation>
    <scope>NUCLEOTIDE SEQUENCE [LARGE SCALE GENOMIC DNA]</scope>
    <source>
        <strain evidence="9 10">BR 10247</strain>
    </source>
</reference>
<comment type="cofactor">
    <cofactor evidence="1">
        <name>FMN</name>
        <dbReference type="ChEBI" id="CHEBI:58210"/>
    </cofactor>
</comment>
<organism evidence="9 10">
    <name type="scientific">Bradyrhizobium neotropicale</name>
    <dbReference type="NCBI Taxonomy" id="1497615"/>
    <lineage>
        <taxon>Bacteria</taxon>
        <taxon>Pseudomonadati</taxon>
        <taxon>Pseudomonadota</taxon>
        <taxon>Alphaproteobacteria</taxon>
        <taxon>Hyphomicrobiales</taxon>
        <taxon>Nitrobacteraceae</taxon>
        <taxon>Bradyrhizobium</taxon>
    </lineage>
</organism>
<dbReference type="InterPro" id="IPR008259">
    <property type="entry name" value="FMN_hydac_DH_AS"/>
</dbReference>
<feature type="binding site" evidence="7">
    <location>
        <position position="278"/>
    </location>
    <ligand>
        <name>glyoxylate</name>
        <dbReference type="ChEBI" id="CHEBI:36655"/>
    </ligand>
</feature>
<comment type="similarity">
    <text evidence="5">Belongs to the FMN-dependent alpha-hydroxy acid dehydrogenase family.</text>
</comment>
<dbReference type="RefSeq" id="WP_063682095.1">
    <property type="nucleotide sequence ID" value="NZ_LSEF01000121.1"/>
</dbReference>
<dbReference type="InterPro" id="IPR013785">
    <property type="entry name" value="Aldolase_TIM"/>
</dbReference>
<evidence type="ECO:0000256" key="4">
    <source>
        <dbReference type="ARBA" id="ARBA00023002"/>
    </source>
</evidence>
<feature type="binding site" evidence="7">
    <location>
        <position position="273"/>
    </location>
    <ligand>
        <name>FMN</name>
        <dbReference type="ChEBI" id="CHEBI:58210"/>
    </ligand>
</feature>
<dbReference type="Gene3D" id="3.20.20.70">
    <property type="entry name" value="Aldolase class I"/>
    <property type="match status" value="1"/>
</dbReference>
<dbReference type="FunFam" id="3.20.20.70:FF:000029">
    <property type="entry name" value="L-lactate dehydrogenase"/>
    <property type="match status" value="1"/>
</dbReference>
<feature type="active site" description="Proton acceptor" evidence="6">
    <location>
        <position position="275"/>
    </location>
</feature>
<keyword evidence="3 7" id="KW-0288">FMN</keyword>
<dbReference type="NCBIfam" id="NF008398">
    <property type="entry name" value="PRK11197.1"/>
    <property type="match status" value="1"/>
</dbReference>
<evidence type="ECO:0000256" key="1">
    <source>
        <dbReference type="ARBA" id="ARBA00001917"/>
    </source>
</evidence>
<sequence length="386" mass="42111">MAVANLDDVRAMAARRLPKVFFEYIDGAAFSEETARRNVADFRRIELQQRVLIDVSRRDLQVDYLGRRRALPIALGPVGFSGLFSERGEIKAARAAHAAGIPYCLSSFAITSLEELRAATRGTLWFQLYVLRERELARRMIETAIAADVEALCVTVDTPVGGLREKDVRNGFRSLTKVTPRLALALARKPMWCARILRHGIPEIGNLAGLPEYGSNALEQAARLAAHIDASMTWESIAWIRKLWPRKLVLKGILNAIDASEAVRVGADAIVVSNHGGRQLDCASSTIAALPRIADAVGSDIEVLLDGGIRRGSDVLKALALGARGVLLGRAYAYGLAADGERGVARVIELIATELDLQMAQMGLCHLRDMASRRDELLRVRGDVSA</sequence>
<feature type="binding site" evidence="7">
    <location>
        <position position="127"/>
    </location>
    <ligand>
        <name>FMN</name>
        <dbReference type="ChEBI" id="CHEBI:58210"/>
    </ligand>
</feature>
<evidence type="ECO:0000313" key="9">
    <source>
        <dbReference type="EMBL" id="OAF06590.1"/>
    </source>
</evidence>
<feature type="binding site" evidence="7">
    <location>
        <position position="24"/>
    </location>
    <ligand>
        <name>glyoxylate</name>
        <dbReference type="ChEBI" id="CHEBI:36655"/>
    </ligand>
</feature>
<dbReference type="Pfam" id="PF01070">
    <property type="entry name" value="FMN_dh"/>
    <property type="match status" value="1"/>
</dbReference>
<dbReference type="PROSITE" id="PS51349">
    <property type="entry name" value="FMN_HYDROXY_ACID_DH_2"/>
    <property type="match status" value="1"/>
</dbReference>
<feature type="binding site" evidence="7">
    <location>
        <position position="106"/>
    </location>
    <ligand>
        <name>FMN</name>
        <dbReference type="ChEBI" id="CHEBI:58210"/>
    </ligand>
</feature>
<feature type="binding site" evidence="7">
    <location>
        <begin position="329"/>
        <end position="330"/>
    </location>
    <ligand>
        <name>FMN</name>
        <dbReference type="ChEBI" id="CHEBI:58210"/>
    </ligand>
</feature>
<evidence type="ECO:0000256" key="5">
    <source>
        <dbReference type="ARBA" id="ARBA00024042"/>
    </source>
</evidence>
<gene>
    <name evidence="9" type="ORF">AXW67_31955</name>
</gene>
<evidence type="ECO:0000256" key="7">
    <source>
        <dbReference type="PIRSR" id="PIRSR000138-2"/>
    </source>
</evidence>
<evidence type="ECO:0000259" key="8">
    <source>
        <dbReference type="PROSITE" id="PS51349"/>
    </source>
</evidence>
<dbReference type="SUPFAM" id="SSF51395">
    <property type="entry name" value="FMN-linked oxidoreductases"/>
    <property type="match status" value="1"/>
</dbReference>
<proteinExistence type="inferred from homology"/>
<evidence type="ECO:0000256" key="3">
    <source>
        <dbReference type="ARBA" id="ARBA00022643"/>
    </source>
</evidence>
<feature type="binding site" evidence="7">
    <location>
        <position position="129"/>
    </location>
    <ligand>
        <name>glyoxylate</name>
        <dbReference type="ChEBI" id="CHEBI:36655"/>
    </ligand>
</feature>
<dbReference type="GO" id="GO:0005886">
    <property type="term" value="C:plasma membrane"/>
    <property type="evidence" value="ECO:0007669"/>
    <property type="project" value="TreeGrafter"/>
</dbReference>
<accession>A0A176YKL8</accession>
<dbReference type="GO" id="GO:0010181">
    <property type="term" value="F:FMN binding"/>
    <property type="evidence" value="ECO:0007669"/>
    <property type="project" value="InterPro"/>
</dbReference>
<feature type="binding site" evidence="7">
    <location>
        <begin position="77"/>
        <end position="79"/>
    </location>
    <ligand>
        <name>FMN</name>
        <dbReference type="ChEBI" id="CHEBI:58210"/>
    </ligand>
</feature>